<protein>
    <submittedName>
        <fullName evidence="1">Uncharacterized protein</fullName>
    </submittedName>
</protein>
<accession>A0AAE5A8Z5</accession>
<reference evidence="1" key="1">
    <citation type="submission" date="2023-10" db="EMBL/GenBank/DDBJ databases">
        <title>Development of a sustainable strategy for remediation of hydrocarbon-contaminated territories based on the waste exchange concept.</title>
        <authorList>
            <person name="Krivoruchko A."/>
        </authorList>
    </citation>
    <scope>NUCLEOTIDE SEQUENCE</scope>
    <source>
        <strain evidence="1">IEGM 68</strain>
    </source>
</reference>
<comment type="caution">
    <text evidence="1">The sequence shown here is derived from an EMBL/GenBank/DDBJ whole genome shotgun (WGS) entry which is preliminary data.</text>
</comment>
<dbReference type="RefSeq" id="WP_317747073.1">
    <property type="nucleotide sequence ID" value="NZ_JAWLUP010000119.1"/>
</dbReference>
<proteinExistence type="predicted"/>
<name>A0AAE5A8Z5_9NOCA</name>
<evidence type="ECO:0000313" key="2">
    <source>
        <dbReference type="Proteomes" id="UP001185863"/>
    </source>
</evidence>
<sequence length="119" mass="12839">MGDPIREAAERQFRKLVAENLGRGRGRTEFVAGSPITGAKSILVEGHHPRSDVVADVVEGSSVRTVCTATATGACRLKVCLHTAFELMDSLPRSRLHGSEERGATSLSLPEWLTRSIIV</sequence>
<dbReference type="AlphaFoldDB" id="A0AAE5A8Z5"/>
<evidence type="ECO:0000313" key="1">
    <source>
        <dbReference type="EMBL" id="MDV7267981.1"/>
    </source>
</evidence>
<dbReference type="EMBL" id="JAWLUP010000119">
    <property type="protein sequence ID" value="MDV7267981.1"/>
    <property type="molecule type" value="Genomic_DNA"/>
</dbReference>
<gene>
    <name evidence="1" type="ORF">R4315_26010</name>
</gene>
<dbReference type="Proteomes" id="UP001185863">
    <property type="component" value="Unassembled WGS sequence"/>
</dbReference>
<organism evidence="1 2">
    <name type="scientific">Rhodococcus oxybenzonivorans</name>
    <dbReference type="NCBI Taxonomy" id="1990687"/>
    <lineage>
        <taxon>Bacteria</taxon>
        <taxon>Bacillati</taxon>
        <taxon>Actinomycetota</taxon>
        <taxon>Actinomycetes</taxon>
        <taxon>Mycobacteriales</taxon>
        <taxon>Nocardiaceae</taxon>
        <taxon>Rhodococcus</taxon>
    </lineage>
</organism>